<accession>A0A5B8XSA5</accession>
<evidence type="ECO:0000313" key="2">
    <source>
        <dbReference type="Proteomes" id="UP000321595"/>
    </source>
</evidence>
<dbReference type="Proteomes" id="UP000321595">
    <property type="component" value="Chromosome"/>
</dbReference>
<sequence length="59" mass="6906">MHRVNGQLVVVVETRRHPYRHTQDRFTGEDVMVEYDADAVKETCVSRILHRLNEDALKA</sequence>
<keyword evidence="2" id="KW-1185">Reference proteome</keyword>
<organism evidence="1 2">
    <name type="scientific">Microvenator marinus</name>
    <dbReference type="NCBI Taxonomy" id="2600177"/>
    <lineage>
        <taxon>Bacteria</taxon>
        <taxon>Deltaproteobacteria</taxon>
        <taxon>Bradymonadales</taxon>
        <taxon>Microvenatoraceae</taxon>
        <taxon>Microvenator</taxon>
    </lineage>
</organism>
<dbReference type="EMBL" id="CP042467">
    <property type="protein sequence ID" value="QED28434.1"/>
    <property type="molecule type" value="Genomic_DNA"/>
</dbReference>
<dbReference type="RefSeq" id="WP_146960853.1">
    <property type="nucleotide sequence ID" value="NZ_CP042467.1"/>
</dbReference>
<proteinExistence type="predicted"/>
<name>A0A5B8XSA5_9DELT</name>
<dbReference type="AlphaFoldDB" id="A0A5B8XSA5"/>
<protein>
    <submittedName>
        <fullName evidence="1">Uncharacterized protein</fullName>
    </submittedName>
</protein>
<reference evidence="1 2" key="1">
    <citation type="submission" date="2019-08" db="EMBL/GenBank/DDBJ databases">
        <authorList>
            <person name="Liang Q."/>
        </authorList>
    </citation>
    <scope>NUCLEOTIDE SEQUENCE [LARGE SCALE GENOMIC DNA]</scope>
    <source>
        <strain evidence="1 2">V1718</strain>
    </source>
</reference>
<evidence type="ECO:0000313" key="1">
    <source>
        <dbReference type="EMBL" id="QED28434.1"/>
    </source>
</evidence>
<gene>
    <name evidence="1" type="ORF">FRD01_14560</name>
</gene>
<dbReference type="KEGG" id="bbae:FRD01_14560"/>